<gene>
    <name evidence="2" type="ORF">XH99_16720</name>
</gene>
<proteinExistence type="predicted"/>
<dbReference type="EMBL" id="LBJQ01000078">
    <property type="protein sequence ID" value="RXH27079.1"/>
    <property type="molecule type" value="Genomic_DNA"/>
</dbReference>
<comment type="caution">
    <text evidence="2">The sequence shown here is derived from an EMBL/GenBank/DDBJ whole genome shotgun (WGS) entry which is preliminary data.</text>
</comment>
<dbReference type="RefSeq" id="WP_128919045.1">
    <property type="nucleotide sequence ID" value="NZ_LBJC01000079.1"/>
</dbReference>
<protein>
    <recommendedName>
        <fullName evidence="1">GmrSD restriction endonucleases N-terminal domain-containing protein</fullName>
    </recommendedName>
</protein>
<dbReference type="AlphaFoldDB" id="A0A4Q0S2A8"/>
<name>A0A4Q0S2A8_9BRAD</name>
<dbReference type="InterPro" id="IPR004919">
    <property type="entry name" value="GmrSD_N"/>
</dbReference>
<reference evidence="2 3" key="1">
    <citation type="submission" date="2015-04" db="EMBL/GenBank/DDBJ databases">
        <title>Comparative genomics of rhizobia nodulating Arachis hypogaea in China.</title>
        <authorList>
            <person name="Li Y."/>
        </authorList>
    </citation>
    <scope>NUCLEOTIDE SEQUENCE [LARGE SCALE GENOMIC DNA]</scope>
    <source>
        <strain evidence="2 3">CCBAU 51757</strain>
    </source>
</reference>
<evidence type="ECO:0000313" key="2">
    <source>
        <dbReference type="EMBL" id="RXH27079.1"/>
    </source>
</evidence>
<dbReference type="Pfam" id="PF03235">
    <property type="entry name" value="GmrSD_N"/>
    <property type="match status" value="1"/>
</dbReference>
<dbReference type="Proteomes" id="UP000289546">
    <property type="component" value="Unassembled WGS sequence"/>
</dbReference>
<organism evidence="2 3">
    <name type="scientific">Bradyrhizobium nanningense</name>
    <dbReference type="NCBI Taxonomy" id="1325118"/>
    <lineage>
        <taxon>Bacteria</taxon>
        <taxon>Pseudomonadati</taxon>
        <taxon>Pseudomonadota</taxon>
        <taxon>Alphaproteobacteria</taxon>
        <taxon>Hyphomicrobiales</taxon>
        <taxon>Nitrobacteraceae</taxon>
        <taxon>Bradyrhizobium</taxon>
    </lineage>
</organism>
<sequence>MKMNKRPLPLATICNYEKRIDPTSDCQRSPAWSRKQKQLLLDTILREYDIPKMYWRAVKRPDGIEYEVVDGQQKLRTIWEF</sequence>
<keyword evidence="3" id="KW-1185">Reference proteome</keyword>
<feature type="domain" description="GmrSD restriction endonucleases N-terminal" evidence="1">
    <location>
        <begin position="24"/>
        <end position="81"/>
    </location>
</feature>
<accession>A0A4Q0S2A8</accession>
<dbReference type="OrthoDB" id="8219936at2"/>
<evidence type="ECO:0000313" key="3">
    <source>
        <dbReference type="Proteomes" id="UP000289546"/>
    </source>
</evidence>
<evidence type="ECO:0000259" key="1">
    <source>
        <dbReference type="Pfam" id="PF03235"/>
    </source>
</evidence>